<evidence type="ECO:0000256" key="6">
    <source>
        <dbReference type="ARBA" id="ARBA00022729"/>
    </source>
</evidence>
<reference evidence="11 12" key="2">
    <citation type="journal article" date="2013" name="IMA Fungus">
        <title>IMA Genome-F 1: Ceratocystis fimbriata: Draft nuclear genome sequence for the plant pathogen, Ceratocystis fimbriata.</title>
        <authorList>
            <person name="Wilken P.M."/>
            <person name="Steenkamp E.T."/>
            <person name="Wingfield M.J."/>
            <person name="de Beer Z.W."/>
            <person name="Wingfield B.D."/>
        </authorList>
    </citation>
    <scope>NUCLEOTIDE SEQUENCE [LARGE SCALE GENOMIC DNA]</scope>
    <source>
        <strain evidence="11 12">CBS 114723</strain>
    </source>
</reference>
<feature type="domain" description="CFEM" evidence="10">
    <location>
        <begin position="24"/>
        <end position="80"/>
    </location>
</feature>
<keyword evidence="4" id="KW-0964">Secreted</keyword>
<accession>A0A2C5X309</accession>
<dbReference type="GO" id="GO:0098552">
    <property type="term" value="C:side of membrane"/>
    <property type="evidence" value="ECO:0007669"/>
    <property type="project" value="UniProtKB-KW"/>
</dbReference>
<dbReference type="Proteomes" id="UP000222788">
    <property type="component" value="Unassembled WGS sequence"/>
</dbReference>
<keyword evidence="5" id="KW-0472">Membrane</keyword>
<gene>
    <name evidence="11" type="ORF">CFIMG_003530RA</name>
</gene>
<comment type="subcellular location">
    <subcellularLocation>
        <location evidence="1">Membrane</location>
        <topology evidence="1">Lipid-anchor</topology>
        <topology evidence="1">GPI-anchor</topology>
    </subcellularLocation>
    <subcellularLocation>
        <location evidence="2">Secreted</location>
    </subcellularLocation>
</comment>
<keyword evidence="6 9" id="KW-0732">Signal</keyword>
<evidence type="ECO:0000256" key="9">
    <source>
        <dbReference type="SAM" id="SignalP"/>
    </source>
</evidence>
<evidence type="ECO:0000256" key="4">
    <source>
        <dbReference type="ARBA" id="ARBA00022525"/>
    </source>
</evidence>
<protein>
    <recommendedName>
        <fullName evidence="10">CFEM domain-containing protein</fullName>
    </recommendedName>
</protein>
<evidence type="ECO:0000256" key="3">
    <source>
        <dbReference type="ARBA" id="ARBA00010031"/>
    </source>
</evidence>
<keyword evidence="5" id="KW-0325">Glycoprotein</keyword>
<keyword evidence="5" id="KW-0336">GPI-anchor</keyword>
<dbReference type="GO" id="GO:0005576">
    <property type="term" value="C:extracellular region"/>
    <property type="evidence" value="ECO:0007669"/>
    <property type="project" value="UniProtKB-SubCell"/>
</dbReference>
<comment type="caution">
    <text evidence="11">The sequence shown here is derived from an EMBL/GenBank/DDBJ whole genome shotgun (WGS) entry which is preliminary data.</text>
</comment>
<dbReference type="Pfam" id="PF05730">
    <property type="entry name" value="CFEM"/>
    <property type="match status" value="1"/>
</dbReference>
<comment type="similarity">
    <text evidence="3">Belongs to the RBT5 family.</text>
</comment>
<reference evidence="11 12" key="1">
    <citation type="journal article" date="2013" name="Fungal Biol.">
        <title>Analysis of microsatellite markers in the genome of the plant pathogen Ceratocystis fimbriata.</title>
        <authorList>
            <person name="Simpson M.C."/>
            <person name="Wilken P.M."/>
            <person name="Coetzee M.P."/>
            <person name="Wingfield M.J."/>
            <person name="Wingfield B.D."/>
        </authorList>
    </citation>
    <scope>NUCLEOTIDE SEQUENCE [LARGE SCALE GENOMIC DNA]</scope>
    <source>
        <strain evidence="11 12">CBS 114723</strain>
    </source>
</reference>
<organism evidence="11 12">
    <name type="scientific">Ceratocystis fimbriata CBS 114723</name>
    <dbReference type="NCBI Taxonomy" id="1035309"/>
    <lineage>
        <taxon>Eukaryota</taxon>
        <taxon>Fungi</taxon>
        <taxon>Dikarya</taxon>
        <taxon>Ascomycota</taxon>
        <taxon>Pezizomycotina</taxon>
        <taxon>Sordariomycetes</taxon>
        <taxon>Hypocreomycetidae</taxon>
        <taxon>Microascales</taxon>
        <taxon>Ceratocystidaceae</taxon>
        <taxon>Ceratocystis</taxon>
    </lineage>
</organism>
<feature type="signal peptide" evidence="9">
    <location>
        <begin position="1"/>
        <end position="17"/>
    </location>
</feature>
<evidence type="ECO:0000256" key="8">
    <source>
        <dbReference type="ARBA" id="ARBA00023288"/>
    </source>
</evidence>
<proteinExistence type="inferred from homology"/>
<keyword evidence="8" id="KW-0449">Lipoprotein</keyword>
<dbReference type="EMBL" id="APWK03000069">
    <property type="protein sequence ID" value="PHH52370.1"/>
    <property type="molecule type" value="Genomic_DNA"/>
</dbReference>
<sequence>MKFSLALVAAVASVVSAAGSADLISQIPSCALECIQSAESGAGCGSGDYSCSCSKLSELTPIATECLLKGACEPSSMASALLISEMEAAFSLRISESGYKWTGPKALRRCEFGVTGKRLS</sequence>
<evidence type="ECO:0000313" key="12">
    <source>
        <dbReference type="Proteomes" id="UP000222788"/>
    </source>
</evidence>
<evidence type="ECO:0000256" key="7">
    <source>
        <dbReference type="ARBA" id="ARBA00023157"/>
    </source>
</evidence>
<evidence type="ECO:0000256" key="5">
    <source>
        <dbReference type="ARBA" id="ARBA00022622"/>
    </source>
</evidence>
<evidence type="ECO:0000259" key="10">
    <source>
        <dbReference type="Pfam" id="PF05730"/>
    </source>
</evidence>
<name>A0A2C5X309_9PEZI</name>
<keyword evidence="7" id="KW-1015">Disulfide bond</keyword>
<evidence type="ECO:0000313" key="11">
    <source>
        <dbReference type="EMBL" id="PHH52370.1"/>
    </source>
</evidence>
<evidence type="ECO:0000256" key="1">
    <source>
        <dbReference type="ARBA" id="ARBA00004589"/>
    </source>
</evidence>
<keyword evidence="12" id="KW-1185">Reference proteome</keyword>
<dbReference type="AlphaFoldDB" id="A0A2C5X309"/>
<dbReference type="InterPro" id="IPR008427">
    <property type="entry name" value="Extracellular_membr_CFEM_dom"/>
</dbReference>
<feature type="chain" id="PRO_5012564316" description="CFEM domain-containing protein" evidence="9">
    <location>
        <begin position="18"/>
        <end position="120"/>
    </location>
</feature>
<evidence type="ECO:0000256" key="2">
    <source>
        <dbReference type="ARBA" id="ARBA00004613"/>
    </source>
</evidence>